<sequence length="493" mass="53374">MNLIDKSLDDIIKTSRAEKKMHGKKTAPAAKAMTIPKKESGGIKTKGAAIRTQKALGGGKSVSPYARPGGIKKETALFTESYKAAKAPIKEIFTASYIPKPSTTLKLFTTNYKAGQERSRQQQQGSGGVGDKPLTTKPIRLVTTQQAKRETAGPASRMTLTTSNERIPTGPRNPGPVAHNGGSRGGDFYRPNSSIVASNNRSNERSERNEVNNHNHNSRNSDRRGNDFHYESRSGASNNNQSGGRGNNNHQNGQRRGASPRPSDQRVHQENSNRAQHQSALRAPEVTSSSMEMDMDMEMDTDSSVVSIKGSALGTSSVAFRGESGPVTIEIENLDPGTTAEDVKFVCSRFGEIKSCICINGFSQVTYARKAAGLAAVENLHGKKADNGKVLRVTMRKNAILHGDAPSTAAHAPTGIHGPMKILEKAVKGTITNAGTLYSDQLLAAQQMLKVQQHRMAQLHREEQRITSLRLQTDPQMNDMNSLSTTGVNRGFF</sequence>
<gene>
    <name evidence="4" type="ORF">BGZ99_004840</name>
</gene>
<dbReference type="PROSITE" id="PS50102">
    <property type="entry name" value="RRM"/>
    <property type="match status" value="1"/>
</dbReference>
<proteinExistence type="predicted"/>
<feature type="compositionally biased region" description="Basic and acidic residues" evidence="2">
    <location>
        <begin position="202"/>
        <end position="232"/>
    </location>
</feature>
<evidence type="ECO:0000313" key="5">
    <source>
        <dbReference type="Proteomes" id="UP000738325"/>
    </source>
</evidence>
<dbReference type="InterPro" id="IPR012677">
    <property type="entry name" value="Nucleotide-bd_a/b_plait_sf"/>
</dbReference>
<dbReference type="Proteomes" id="UP000738325">
    <property type="component" value="Unassembled WGS sequence"/>
</dbReference>
<dbReference type="Pfam" id="PF00076">
    <property type="entry name" value="RRM_1"/>
    <property type="match status" value="1"/>
</dbReference>
<accession>A0A9P6RJA7</accession>
<dbReference type="GO" id="GO:0003723">
    <property type="term" value="F:RNA binding"/>
    <property type="evidence" value="ECO:0007669"/>
    <property type="project" value="UniProtKB-UniRule"/>
</dbReference>
<dbReference type="Gene3D" id="3.30.70.330">
    <property type="match status" value="1"/>
</dbReference>
<feature type="compositionally biased region" description="Low complexity" evidence="2">
    <location>
        <begin position="233"/>
        <end position="257"/>
    </location>
</feature>
<dbReference type="InterPro" id="IPR035979">
    <property type="entry name" value="RBD_domain_sf"/>
</dbReference>
<name>A0A9P6RJA7_9FUNG</name>
<dbReference type="OrthoDB" id="6159137at2759"/>
<dbReference type="InterPro" id="IPR000504">
    <property type="entry name" value="RRM_dom"/>
</dbReference>
<keyword evidence="1" id="KW-0694">RNA-binding</keyword>
<dbReference type="SMART" id="SM00360">
    <property type="entry name" value="RRM"/>
    <property type="match status" value="1"/>
</dbReference>
<evidence type="ECO:0000259" key="3">
    <source>
        <dbReference type="PROSITE" id="PS50102"/>
    </source>
</evidence>
<dbReference type="SUPFAM" id="SSF54928">
    <property type="entry name" value="RNA-binding domain, RBD"/>
    <property type="match status" value="1"/>
</dbReference>
<keyword evidence="5" id="KW-1185">Reference proteome</keyword>
<protein>
    <recommendedName>
        <fullName evidence="3">RRM domain-containing protein</fullName>
    </recommendedName>
</protein>
<feature type="region of interest" description="Disordered" evidence="2">
    <location>
        <begin position="114"/>
        <end position="289"/>
    </location>
</feature>
<reference evidence="4" key="1">
    <citation type="journal article" date="2020" name="Fungal Divers.">
        <title>Resolving the Mortierellaceae phylogeny through synthesis of multi-gene phylogenetics and phylogenomics.</title>
        <authorList>
            <person name="Vandepol N."/>
            <person name="Liber J."/>
            <person name="Desiro A."/>
            <person name="Na H."/>
            <person name="Kennedy M."/>
            <person name="Barry K."/>
            <person name="Grigoriev I.V."/>
            <person name="Miller A.N."/>
            <person name="O'Donnell K."/>
            <person name="Stajich J.E."/>
            <person name="Bonito G."/>
        </authorList>
    </citation>
    <scope>NUCLEOTIDE SEQUENCE</scope>
    <source>
        <strain evidence="4">REB-010B</strain>
    </source>
</reference>
<feature type="domain" description="RRM" evidence="3">
    <location>
        <begin position="327"/>
        <end position="398"/>
    </location>
</feature>
<evidence type="ECO:0000256" key="1">
    <source>
        <dbReference type="PROSITE-ProRule" id="PRU00176"/>
    </source>
</evidence>
<organism evidence="4 5">
    <name type="scientific">Dissophora globulifera</name>
    <dbReference type="NCBI Taxonomy" id="979702"/>
    <lineage>
        <taxon>Eukaryota</taxon>
        <taxon>Fungi</taxon>
        <taxon>Fungi incertae sedis</taxon>
        <taxon>Mucoromycota</taxon>
        <taxon>Mortierellomycotina</taxon>
        <taxon>Mortierellomycetes</taxon>
        <taxon>Mortierellales</taxon>
        <taxon>Mortierellaceae</taxon>
        <taxon>Dissophora</taxon>
    </lineage>
</organism>
<evidence type="ECO:0000256" key="2">
    <source>
        <dbReference type="SAM" id="MobiDB-lite"/>
    </source>
</evidence>
<comment type="caution">
    <text evidence="4">The sequence shown here is derived from an EMBL/GenBank/DDBJ whole genome shotgun (WGS) entry which is preliminary data.</text>
</comment>
<dbReference type="CDD" id="cd00590">
    <property type="entry name" value="RRM_SF"/>
    <property type="match status" value="1"/>
</dbReference>
<dbReference type="AlphaFoldDB" id="A0A9P6RJA7"/>
<dbReference type="EMBL" id="JAAAIP010000303">
    <property type="protein sequence ID" value="KAG0319927.1"/>
    <property type="molecule type" value="Genomic_DNA"/>
</dbReference>
<evidence type="ECO:0000313" key="4">
    <source>
        <dbReference type="EMBL" id="KAG0319927.1"/>
    </source>
</evidence>